<reference evidence="2 3" key="2">
    <citation type="submission" date="2018-11" db="EMBL/GenBank/DDBJ databases">
        <authorList>
            <consortium name="Pathogen Informatics"/>
        </authorList>
    </citation>
    <scope>NUCLEOTIDE SEQUENCE [LARGE SCALE GENOMIC DNA]</scope>
</reference>
<feature type="signal peptide" evidence="1">
    <location>
        <begin position="1"/>
        <end position="20"/>
    </location>
</feature>
<dbReference type="Proteomes" id="UP000050794">
    <property type="component" value="Unassembled WGS sequence"/>
</dbReference>
<feature type="chain" id="PRO_5044552957" evidence="1">
    <location>
        <begin position="21"/>
        <end position="73"/>
    </location>
</feature>
<protein>
    <submittedName>
        <fullName evidence="4">Secreted protein</fullName>
    </submittedName>
</protein>
<evidence type="ECO:0000313" key="4">
    <source>
        <dbReference type="WBParaSite" id="TCNE_0000264001-mRNA-1"/>
    </source>
</evidence>
<evidence type="ECO:0000313" key="2">
    <source>
        <dbReference type="EMBL" id="VDM28357.1"/>
    </source>
</evidence>
<gene>
    <name evidence="2" type="ORF">TCNE_LOCUS2640</name>
</gene>
<keyword evidence="1" id="KW-0732">Signal</keyword>
<dbReference type="AlphaFoldDB" id="A0A183U2C0"/>
<evidence type="ECO:0000313" key="3">
    <source>
        <dbReference type="Proteomes" id="UP000050794"/>
    </source>
</evidence>
<keyword evidence="3" id="KW-1185">Reference proteome</keyword>
<dbReference type="EMBL" id="UYWY01002794">
    <property type="protein sequence ID" value="VDM28357.1"/>
    <property type="molecule type" value="Genomic_DNA"/>
</dbReference>
<sequence>MPPVLAAFAILLFSVAYTIAKLKRLDFAEHEENISGCGIYRQPPLLISYGLDAREGQFPWAVSILRYNGSTNS</sequence>
<accession>A0A183U2C0</accession>
<evidence type="ECO:0000256" key="1">
    <source>
        <dbReference type="SAM" id="SignalP"/>
    </source>
</evidence>
<name>A0A183U2C0_TOXCA</name>
<reference evidence="4" key="1">
    <citation type="submission" date="2016-06" db="UniProtKB">
        <authorList>
            <consortium name="WormBaseParasite"/>
        </authorList>
    </citation>
    <scope>IDENTIFICATION</scope>
</reference>
<organism evidence="3 4">
    <name type="scientific">Toxocara canis</name>
    <name type="common">Canine roundworm</name>
    <dbReference type="NCBI Taxonomy" id="6265"/>
    <lineage>
        <taxon>Eukaryota</taxon>
        <taxon>Metazoa</taxon>
        <taxon>Ecdysozoa</taxon>
        <taxon>Nematoda</taxon>
        <taxon>Chromadorea</taxon>
        <taxon>Rhabditida</taxon>
        <taxon>Spirurina</taxon>
        <taxon>Ascaridomorpha</taxon>
        <taxon>Ascaridoidea</taxon>
        <taxon>Toxocaridae</taxon>
        <taxon>Toxocara</taxon>
    </lineage>
</organism>
<dbReference type="WBParaSite" id="TCNE_0000264001-mRNA-1">
    <property type="protein sequence ID" value="TCNE_0000264001-mRNA-1"/>
    <property type="gene ID" value="TCNE_0000264001"/>
</dbReference>
<proteinExistence type="predicted"/>